<name>A0A7R9YS78_9CHLO</name>
<organism evidence="6">
    <name type="scientific">Chlamydomonas euryale</name>
    <dbReference type="NCBI Taxonomy" id="1486919"/>
    <lineage>
        <taxon>Eukaryota</taxon>
        <taxon>Viridiplantae</taxon>
        <taxon>Chlorophyta</taxon>
        <taxon>core chlorophytes</taxon>
        <taxon>Chlorophyceae</taxon>
        <taxon>CS clade</taxon>
        <taxon>Chlamydomonadales</taxon>
        <taxon>Chlamydomonadaceae</taxon>
        <taxon>Chlamydomonas</taxon>
    </lineage>
</organism>
<keyword evidence="5" id="KW-0812">Transmembrane</keyword>
<dbReference type="InterPro" id="IPR029044">
    <property type="entry name" value="Nucleotide-diphossugar_trans"/>
</dbReference>
<feature type="region of interest" description="Disordered" evidence="4">
    <location>
        <begin position="75"/>
        <end position="126"/>
    </location>
</feature>
<comment type="similarity">
    <text evidence="1">Belongs to the glycosyltransferase 34 family.</text>
</comment>
<evidence type="ECO:0000256" key="2">
    <source>
        <dbReference type="ARBA" id="ARBA00022676"/>
    </source>
</evidence>
<keyword evidence="2" id="KW-0328">Glycosyltransferase</keyword>
<dbReference type="AlphaFoldDB" id="A0A7R9YS78"/>
<evidence type="ECO:0008006" key="7">
    <source>
        <dbReference type="Google" id="ProtNLM"/>
    </source>
</evidence>
<dbReference type="GO" id="GO:0006487">
    <property type="term" value="P:protein N-linked glycosylation"/>
    <property type="evidence" value="ECO:0007669"/>
    <property type="project" value="TreeGrafter"/>
</dbReference>
<keyword evidence="3" id="KW-0808">Transferase</keyword>
<gene>
    <name evidence="6" type="ORF">CEUR00632_LOCUS2336</name>
</gene>
<evidence type="ECO:0000256" key="4">
    <source>
        <dbReference type="SAM" id="MobiDB-lite"/>
    </source>
</evidence>
<dbReference type="InterPro" id="IPR008630">
    <property type="entry name" value="Glyco_trans_34"/>
</dbReference>
<evidence type="ECO:0000256" key="3">
    <source>
        <dbReference type="ARBA" id="ARBA00022679"/>
    </source>
</evidence>
<keyword evidence="5" id="KW-0472">Membrane</keyword>
<accession>A0A7R9YS78</accession>
<reference evidence="6" key="1">
    <citation type="submission" date="2021-01" db="EMBL/GenBank/DDBJ databases">
        <authorList>
            <person name="Corre E."/>
            <person name="Pelletier E."/>
            <person name="Niang G."/>
            <person name="Scheremetjew M."/>
            <person name="Finn R."/>
            <person name="Kale V."/>
            <person name="Holt S."/>
            <person name="Cochrane G."/>
            <person name="Meng A."/>
            <person name="Brown T."/>
            <person name="Cohen L."/>
        </authorList>
    </citation>
    <scope>NUCLEOTIDE SEQUENCE</scope>
    <source>
        <strain evidence="6">CCMP219</strain>
    </source>
</reference>
<dbReference type="EMBL" id="HBEC01005153">
    <property type="protein sequence ID" value="CAD8282301.1"/>
    <property type="molecule type" value="Transcribed_RNA"/>
</dbReference>
<feature type="compositionally biased region" description="Polar residues" evidence="4">
    <location>
        <begin position="76"/>
        <end position="91"/>
    </location>
</feature>
<dbReference type="Pfam" id="PF05637">
    <property type="entry name" value="Glyco_transf_34"/>
    <property type="match status" value="1"/>
</dbReference>
<protein>
    <recommendedName>
        <fullName evidence="7">Nucleotide-diphospho-sugar transferase domain-containing protein</fullName>
    </recommendedName>
</protein>
<dbReference type="PANTHER" id="PTHR31306">
    <property type="entry name" value="ALPHA-1,6-MANNOSYLTRANSFERASE MNN11-RELATED"/>
    <property type="match status" value="1"/>
</dbReference>
<evidence type="ECO:0000256" key="5">
    <source>
        <dbReference type="SAM" id="Phobius"/>
    </source>
</evidence>
<evidence type="ECO:0000256" key="1">
    <source>
        <dbReference type="ARBA" id="ARBA00005664"/>
    </source>
</evidence>
<proteinExistence type="inferred from homology"/>
<dbReference type="GO" id="GO:0016757">
    <property type="term" value="F:glycosyltransferase activity"/>
    <property type="evidence" value="ECO:0007669"/>
    <property type="project" value="UniProtKB-KW"/>
</dbReference>
<feature type="transmembrane region" description="Helical" evidence="5">
    <location>
        <begin position="24"/>
        <end position="42"/>
    </location>
</feature>
<sequence>MAYSSPYVPAAVPRALPQNPTRPTWLLVVLAIQTIMLVFLMLQLASVTARWQDTGSTINGSSSLWSARGLYEQQHRSQAGSGAAQQPSLPETSRGGALDSSAQADRQDATSNQAQTRGEGPPASRTELVKDRISIWPYTCFMPKQQASSPMLTIVTIVGNVPQSYKDKVTQNRLEYAAVHGYRYCELQTFDAHKIPAFAKLPWMLALMPCSEFLFHADADAMFVNLDLPLTPWVTFMSTQGIDQLFSKDHASVTESPINYGVFMLRSASWIHDFFRTVFNKCACDWGRMHDWPAEQGIVYDLLAENMDSFETTRSSILPCDRWNHIIYDNVSLPNDDDVLIHLTNPCYFEVGGKCWQAAQKGERNTKECKYEGLEFFYDKHVATRHKRMSHDMRPYFVEQPNFCQQVRRNSLFTAKTTYADKTTGDAMFGAIPASVMDFDVDASGVITGIKVSEVACVGYRDFATCTLPRLWDVKQGRGPWMPWMT</sequence>
<dbReference type="Gene3D" id="3.90.550.10">
    <property type="entry name" value="Spore Coat Polysaccharide Biosynthesis Protein SpsA, Chain A"/>
    <property type="match status" value="1"/>
</dbReference>
<feature type="compositionally biased region" description="Polar residues" evidence="4">
    <location>
        <begin position="100"/>
        <end position="116"/>
    </location>
</feature>
<evidence type="ECO:0000313" key="6">
    <source>
        <dbReference type="EMBL" id="CAD8282301.1"/>
    </source>
</evidence>
<dbReference type="PANTHER" id="PTHR31306:SF11">
    <property type="entry name" value="NUCLEOTIDE-DIPHOSPHO-SUGAR TRANSFERASE DOMAIN-CONTAINING PROTEIN"/>
    <property type="match status" value="1"/>
</dbReference>
<dbReference type="GO" id="GO:0000139">
    <property type="term" value="C:Golgi membrane"/>
    <property type="evidence" value="ECO:0007669"/>
    <property type="project" value="TreeGrafter"/>
</dbReference>
<keyword evidence="5" id="KW-1133">Transmembrane helix</keyword>